<feature type="region of interest" description="Disordered" evidence="1">
    <location>
        <begin position="223"/>
        <end position="258"/>
    </location>
</feature>
<gene>
    <name evidence="2" type="ORF">HGRIS_003463</name>
</gene>
<keyword evidence="3" id="KW-1185">Reference proteome</keyword>
<feature type="compositionally biased region" description="Polar residues" evidence="1">
    <location>
        <begin position="227"/>
        <end position="245"/>
    </location>
</feature>
<accession>A0ABR3JGH1</accession>
<sequence length="358" mass="39081">MGSTASCLRSSSSPASSSTSLAPGIRKKMTSRDSARRRSDRDTSHTQGSLPPGRRTEDRSSVKPPKRGSTSSTVVDVSSTVLKTLHTVSQFAPVPYLQEAASVALDFLNMVQQTKGNTEAYRGIAEHACNLVYSVVDIWNTEEKEGGSISEQFQTHMRLFVQTLNSVKDKAEKQMRRHPVKRFLSNTSDADFAQILRLDLQHAVHRLELQSTTKMRADIEHMRKTQAESNRSLPNSTSANGTESSSPPPRPSAFGNINASGPVNVSYINGDSITTSNNVHHGASNCNNVITYNNSNIGNTYNSPSASFYGGHPSPSYPAFTPQAHVPYSHIDHPAFGSHSPFNHYAPPSHPHASYYDP</sequence>
<comment type="caution">
    <text evidence="2">The sequence shown here is derived from an EMBL/GenBank/DDBJ whole genome shotgun (WGS) entry which is preliminary data.</text>
</comment>
<proteinExistence type="predicted"/>
<reference evidence="3" key="1">
    <citation type="submission" date="2024-06" db="EMBL/GenBank/DDBJ databases">
        <title>Multi-omics analyses provide insights into the biosynthesis of the anticancer antibiotic pleurotin in Hohenbuehelia grisea.</title>
        <authorList>
            <person name="Weaver J.A."/>
            <person name="Alberti F."/>
        </authorList>
    </citation>
    <scope>NUCLEOTIDE SEQUENCE [LARGE SCALE GENOMIC DNA]</scope>
    <source>
        <strain evidence="3">T-177</strain>
    </source>
</reference>
<protein>
    <submittedName>
        <fullName evidence="2">Uncharacterized protein</fullName>
    </submittedName>
</protein>
<evidence type="ECO:0000313" key="2">
    <source>
        <dbReference type="EMBL" id="KAL0954497.1"/>
    </source>
</evidence>
<feature type="compositionally biased region" description="Basic and acidic residues" evidence="1">
    <location>
        <begin position="30"/>
        <end position="44"/>
    </location>
</feature>
<dbReference type="Gene3D" id="1.20.930.20">
    <property type="entry name" value="Adaptor protein Cbl, N-terminal domain"/>
    <property type="match status" value="1"/>
</dbReference>
<feature type="region of interest" description="Disordered" evidence="1">
    <location>
        <begin position="1"/>
        <end position="74"/>
    </location>
</feature>
<organism evidence="2 3">
    <name type="scientific">Hohenbuehelia grisea</name>
    <dbReference type="NCBI Taxonomy" id="104357"/>
    <lineage>
        <taxon>Eukaryota</taxon>
        <taxon>Fungi</taxon>
        <taxon>Dikarya</taxon>
        <taxon>Basidiomycota</taxon>
        <taxon>Agaricomycotina</taxon>
        <taxon>Agaricomycetes</taxon>
        <taxon>Agaricomycetidae</taxon>
        <taxon>Agaricales</taxon>
        <taxon>Pleurotineae</taxon>
        <taxon>Pleurotaceae</taxon>
        <taxon>Hohenbuehelia</taxon>
    </lineage>
</organism>
<dbReference type="InterPro" id="IPR059179">
    <property type="entry name" value="MLKL-like_MCAfunc"/>
</dbReference>
<dbReference type="InterPro" id="IPR036537">
    <property type="entry name" value="Adaptor_Cbl_N_dom_sf"/>
</dbReference>
<dbReference type="EMBL" id="JASNQZ010000007">
    <property type="protein sequence ID" value="KAL0954497.1"/>
    <property type="molecule type" value="Genomic_DNA"/>
</dbReference>
<evidence type="ECO:0000256" key="1">
    <source>
        <dbReference type="SAM" id="MobiDB-lite"/>
    </source>
</evidence>
<dbReference type="CDD" id="cd21037">
    <property type="entry name" value="MLKL_NTD"/>
    <property type="match status" value="1"/>
</dbReference>
<evidence type="ECO:0000313" key="3">
    <source>
        <dbReference type="Proteomes" id="UP001556367"/>
    </source>
</evidence>
<dbReference type="Proteomes" id="UP001556367">
    <property type="component" value="Unassembled WGS sequence"/>
</dbReference>
<name>A0ABR3JGH1_9AGAR</name>
<feature type="compositionally biased region" description="Low complexity" evidence="1">
    <location>
        <begin position="1"/>
        <end position="23"/>
    </location>
</feature>